<comment type="caution">
    <text evidence="2">The sequence shown here is derived from an EMBL/GenBank/DDBJ whole genome shotgun (WGS) entry which is preliminary data.</text>
</comment>
<dbReference type="Pfam" id="PF05729">
    <property type="entry name" value="NACHT"/>
    <property type="match status" value="1"/>
</dbReference>
<dbReference type="InterPro" id="IPR027417">
    <property type="entry name" value="P-loop_NTPase"/>
</dbReference>
<dbReference type="InterPro" id="IPR007111">
    <property type="entry name" value="NACHT_NTPase"/>
</dbReference>
<dbReference type="EMBL" id="JAIZAY010000001">
    <property type="protein sequence ID" value="KAJ8048866.1"/>
    <property type="molecule type" value="Genomic_DNA"/>
</dbReference>
<dbReference type="Gene3D" id="3.40.50.300">
    <property type="entry name" value="P-loop containing nucleotide triphosphate hydrolases"/>
    <property type="match status" value="1"/>
</dbReference>
<dbReference type="PANTHER" id="PTHR46312:SF2">
    <property type="entry name" value="NUCLEOTIDE-BINDING OLIGOMERIZATION DOMAIN-CONTAINING PROTEIN 2-LIKE"/>
    <property type="match status" value="1"/>
</dbReference>
<proteinExistence type="predicted"/>
<sequence length="448" mass="52623">MRSKESWQTIGPYKTIFTDLRARSKRRILEGKTGFGKSTLAFQMAHDWCLNKIPSPLSKFEVLLLLQLQPEDMFSPIMKGLKRSVLPKDCPLRWNDIESVLQKYSALMVLDGYNIDEDRQSEKSCDVMNIMNRKMLKNVDVIMACTVVPKECLKNTKRLRMTGFDDKARDEYVRKAITSDYSDVMSIIEQQFSENPVLKSFSQAPFFFAIIAHMCEETKTFEIFKTTKDFFKLFSDCFYRHTRKHSHNEDMQMYCQSDDDDSKLEKIAFKGLCENDECIVWDREELENEIGQECYNRFVRTGILAEETFVEKRTYKTEVQFAHKLLCDWHAANYISKFSLELESEKVKSVVSVMDMSVLHHLCTSVWELQRDIATFIDYAKDRTDYIEFATRFIFQNNIHVDNIWDCAVELCSQQVLFTNKQSEMFQRSMIHLLDAASDHKVKLFTIL</sequence>
<evidence type="ECO:0000259" key="1">
    <source>
        <dbReference type="Pfam" id="PF05729"/>
    </source>
</evidence>
<name>A0A9Q1CP77_HOLLE</name>
<dbReference type="OrthoDB" id="120976at2759"/>
<reference evidence="2" key="1">
    <citation type="submission" date="2021-10" db="EMBL/GenBank/DDBJ databases">
        <title>Tropical sea cucumber genome reveals ecological adaptation and Cuvierian tubules defense mechanism.</title>
        <authorList>
            <person name="Chen T."/>
        </authorList>
    </citation>
    <scope>NUCLEOTIDE SEQUENCE</scope>
    <source>
        <strain evidence="2">Nanhai2018</strain>
        <tissue evidence="2">Muscle</tissue>
    </source>
</reference>
<organism evidence="2 3">
    <name type="scientific">Holothuria leucospilota</name>
    <name type="common">Black long sea cucumber</name>
    <name type="synonym">Mertensiothuria leucospilota</name>
    <dbReference type="NCBI Taxonomy" id="206669"/>
    <lineage>
        <taxon>Eukaryota</taxon>
        <taxon>Metazoa</taxon>
        <taxon>Echinodermata</taxon>
        <taxon>Eleutherozoa</taxon>
        <taxon>Echinozoa</taxon>
        <taxon>Holothuroidea</taxon>
        <taxon>Aspidochirotacea</taxon>
        <taxon>Aspidochirotida</taxon>
        <taxon>Holothuriidae</taxon>
        <taxon>Holothuria</taxon>
    </lineage>
</organism>
<accession>A0A9Q1CP77</accession>
<gene>
    <name evidence="2" type="ORF">HOLleu_01351</name>
</gene>
<evidence type="ECO:0000313" key="3">
    <source>
        <dbReference type="Proteomes" id="UP001152320"/>
    </source>
</evidence>
<dbReference type="Proteomes" id="UP001152320">
    <property type="component" value="Chromosome 1"/>
</dbReference>
<keyword evidence="3" id="KW-1185">Reference proteome</keyword>
<dbReference type="AlphaFoldDB" id="A0A9Q1CP77"/>
<evidence type="ECO:0000313" key="2">
    <source>
        <dbReference type="EMBL" id="KAJ8048866.1"/>
    </source>
</evidence>
<dbReference type="PANTHER" id="PTHR46312">
    <property type="entry name" value="NACHT DOMAIN-CONTAINING PROTEIN"/>
    <property type="match status" value="1"/>
</dbReference>
<protein>
    <recommendedName>
        <fullName evidence="1">NACHT domain-containing protein</fullName>
    </recommendedName>
</protein>
<feature type="domain" description="NACHT" evidence="1">
    <location>
        <begin position="28"/>
        <end position="177"/>
    </location>
</feature>
<dbReference type="SUPFAM" id="SSF52540">
    <property type="entry name" value="P-loop containing nucleoside triphosphate hydrolases"/>
    <property type="match status" value="1"/>
</dbReference>